<accession>A0A6C0I5R3</accession>
<evidence type="ECO:0000313" key="1">
    <source>
        <dbReference type="EMBL" id="QHT88244.1"/>
    </source>
</evidence>
<name>A0A6C0I5R3_9ZZZZ</name>
<reference evidence="1" key="1">
    <citation type="journal article" date="2020" name="Nature">
        <title>Giant virus diversity and host interactions through global metagenomics.</title>
        <authorList>
            <person name="Schulz F."/>
            <person name="Roux S."/>
            <person name="Paez-Espino D."/>
            <person name="Jungbluth S."/>
            <person name="Walsh D.A."/>
            <person name="Denef V.J."/>
            <person name="McMahon K.D."/>
            <person name="Konstantinidis K.T."/>
            <person name="Eloe-Fadrosh E.A."/>
            <person name="Kyrpides N.C."/>
            <person name="Woyke T."/>
        </authorList>
    </citation>
    <scope>NUCLEOTIDE SEQUENCE</scope>
    <source>
        <strain evidence="1">GVMAG-M-3300023184-50</strain>
    </source>
</reference>
<dbReference type="AlphaFoldDB" id="A0A6C0I5R3"/>
<dbReference type="EMBL" id="MN740114">
    <property type="protein sequence ID" value="QHT88244.1"/>
    <property type="molecule type" value="Genomic_DNA"/>
</dbReference>
<organism evidence="1">
    <name type="scientific">viral metagenome</name>
    <dbReference type="NCBI Taxonomy" id="1070528"/>
    <lineage>
        <taxon>unclassified sequences</taxon>
        <taxon>metagenomes</taxon>
        <taxon>organismal metagenomes</taxon>
    </lineage>
</organism>
<protein>
    <submittedName>
        <fullName evidence="1">Uncharacterized protein</fullName>
    </submittedName>
</protein>
<sequence>MQYAVGVGTAVCCFAAAYGAHMVFPTKPIAEGDILLSQSTLNTLNFLPIEKLREMKLTPRKLCQLYLDKRANLADVLMIVTNKSTFDEALKFLQTQTQTPENMFLMRAVHDHYPTKELPGFAVFAPTSMFSAPAATSPPQI</sequence>
<proteinExistence type="predicted"/>